<name>A0A8X6MGK7_9ARAC</name>
<proteinExistence type="predicted"/>
<reference evidence="1" key="1">
    <citation type="submission" date="2020-08" db="EMBL/GenBank/DDBJ databases">
        <title>Multicomponent nature underlies the extraordinary mechanical properties of spider dragline silk.</title>
        <authorList>
            <person name="Kono N."/>
            <person name="Nakamura H."/>
            <person name="Mori M."/>
            <person name="Yoshida Y."/>
            <person name="Ohtoshi R."/>
            <person name="Malay A.D."/>
            <person name="Moran D.A.P."/>
            <person name="Tomita M."/>
            <person name="Numata K."/>
            <person name="Arakawa K."/>
        </authorList>
    </citation>
    <scope>NUCLEOTIDE SEQUENCE</scope>
</reference>
<sequence length="197" mass="22668">MNEQNQLLSGKQEKLTDEDMEVPQAIEKILVFKSEQVEMLSVDSDGIAQPIVVEEEKSLSNVPLISAEDETYEEKETPVDVIKDKAKGDVDPVILSKQQVDLHDEEIEEEKPKLPKRKLKKLSRMSVAKLQQKVNLKASSNILLIPQHWSFRCEYSQDKRERKTCLGTARFYQTNWCCEGATITTRKRESKDKESED</sequence>
<dbReference type="OrthoDB" id="10260794at2759"/>
<comment type="caution">
    <text evidence="1">The sequence shown here is derived from an EMBL/GenBank/DDBJ whole genome shotgun (WGS) entry which is preliminary data.</text>
</comment>
<evidence type="ECO:0000313" key="1">
    <source>
        <dbReference type="EMBL" id="GFS54459.1"/>
    </source>
</evidence>
<organism evidence="1 2">
    <name type="scientific">Trichonephila inaurata madagascariensis</name>
    <dbReference type="NCBI Taxonomy" id="2747483"/>
    <lineage>
        <taxon>Eukaryota</taxon>
        <taxon>Metazoa</taxon>
        <taxon>Ecdysozoa</taxon>
        <taxon>Arthropoda</taxon>
        <taxon>Chelicerata</taxon>
        <taxon>Arachnida</taxon>
        <taxon>Araneae</taxon>
        <taxon>Araneomorphae</taxon>
        <taxon>Entelegynae</taxon>
        <taxon>Araneoidea</taxon>
        <taxon>Nephilidae</taxon>
        <taxon>Trichonephila</taxon>
        <taxon>Trichonephila inaurata</taxon>
    </lineage>
</organism>
<gene>
    <name evidence="1" type="primary">NCL1_30863</name>
    <name evidence="1" type="ORF">TNIN_289761</name>
</gene>
<protein>
    <submittedName>
        <fullName evidence="1">Uncharacterized protein</fullName>
    </submittedName>
</protein>
<accession>A0A8X6MGK7</accession>
<dbReference type="EMBL" id="BMAV01026920">
    <property type="protein sequence ID" value="GFS54459.1"/>
    <property type="molecule type" value="Genomic_DNA"/>
</dbReference>
<keyword evidence="2" id="KW-1185">Reference proteome</keyword>
<dbReference type="AlphaFoldDB" id="A0A8X6MGK7"/>
<evidence type="ECO:0000313" key="2">
    <source>
        <dbReference type="Proteomes" id="UP000886998"/>
    </source>
</evidence>
<dbReference type="Proteomes" id="UP000886998">
    <property type="component" value="Unassembled WGS sequence"/>
</dbReference>